<dbReference type="EMBL" id="JACVVK020000104">
    <property type="protein sequence ID" value="KAK7492290.1"/>
    <property type="molecule type" value="Genomic_DNA"/>
</dbReference>
<proteinExistence type="predicted"/>
<dbReference type="AlphaFoldDB" id="A0ABD0KYR4"/>
<gene>
    <name evidence="1" type="ORF">BaRGS_00016387</name>
</gene>
<accession>A0ABD0KYR4</accession>
<protein>
    <submittedName>
        <fullName evidence="1">Uncharacterized protein</fullName>
    </submittedName>
</protein>
<reference evidence="1 2" key="1">
    <citation type="journal article" date="2023" name="Sci. Data">
        <title>Genome assembly of the Korean intertidal mud-creeper Batillaria attramentaria.</title>
        <authorList>
            <person name="Patra A.K."/>
            <person name="Ho P.T."/>
            <person name="Jun S."/>
            <person name="Lee S.J."/>
            <person name="Kim Y."/>
            <person name="Won Y.J."/>
        </authorList>
    </citation>
    <scope>NUCLEOTIDE SEQUENCE [LARGE SCALE GENOMIC DNA]</scope>
    <source>
        <strain evidence="1">Wonlab-2016</strain>
    </source>
</reference>
<evidence type="ECO:0000313" key="1">
    <source>
        <dbReference type="EMBL" id="KAK7492290.1"/>
    </source>
</evidence>
<dbReference type="Proteomes" id="UP001519460">
    <property type="component" value="Unassembled WGS sequence"/>
</dbReference>
<name>A0ABD0KYR4_9CAEN</name>
<evidence type="ECO:0000313" key="2">
    <source>
        <dbReference type="Proteomes" id="UP001519460"/>
    </source>
</evidence>
<keyword evidence="2" id="KW-1185">Reference proteome</keyword>
<comment type="caution">
    <text evidence="1">The sequence shown here is derived from an EMBL/GenBank/DDBJ whole genome shotgun (WGS) entry which is preliminary data.</text>
</comment>
<sequence length="84" mass="9662">MRNSLGSFHFSHIHRSVHIDTKLLLHQVLAARIKQTPICLWRRWKVGGGGWGGMESGRGRSLYRVHEMGRRQWLGWALGDKGDD</sequence>
<organism evidence="1 2">
    <name type="scientific">Batillaria attramentaria</name>
    <dbReference type="NCBI Taxonomy" id="370345"/>
    <lineage>
        <taxon>Eukaryota</taxon>
        <taxon>Metazoa</taxon>
        <taxon>Spiralia</taxon>
        <taxon>Lophotrochozoa</taxon>
        <taxon>Mollusca</taxon>
        <taxon>Gastropoda</taxon>
        <taxon>Caenogastropoda</taxon>
        <taxon>Sorbeoconcha</taxon>
        <taxon>Cerithioidea</taxon>
        <taxon>Batillariidae</taxon>
        <taxon>Batillaria</taxon>
    </lineage>
</organism>